<dbReference type="AlphaFoldDB" id="A0A6J4KP57"/>
<feature type="transmembrane region" description="Helical" evidence="2">
    <location>
        <begin position="168"/>
        <end position="194"/>
    </location>
</feature>
<evidence type="ECO:0008006" key="4">
    <source>
        <dbReference type="Google" id="ProtNLM"/>
    </source>
</evidence>
<proteinExistence type="predicted"/>
<evidence type="ECO:0000313" key="3">
    <source>
        <dbReference type="EMBL" id="CAA9310571.1"/>
    </source>
</evidence>
<feature type="transmembrane region" description="Helical" evidence="2">
    <location>
        <begin position="136"/>
        <end position="156"/>
    </location>
</feature>
<keyword evidence="2" id="KW-1133">Transmembrane helix</keyword>
<feature type="transmembrane region" description="Helical" evidence="2">
    <location>
        <begin position="67"/>
        <end position="85"/>
    </location>
</feature>
<sequence length="236" mass="25780">MSQYAAPVAPPTPRRRPRGRDRRTWLVPAALLALGTVPVVAGSFRLVQLSGATSTLPSDARYDVSPLPVVVHIVSATVFAILGAFQFSPQIRRRHPGWHRRAGRVLVVAGLTVALSALWLNQFFPKAEATREVLYPLRVAFGLAMVVTIILGFVAARRRDFTRHRAWMIRSYAIGLVAGTQVFTLGIGGVVFGIGELTTALLMGASWAINLAVAERAIRKQPRRRSATTPARLVMQ</sequence>
<feature type="transmembrane region" description="Helical" evidence="2">
    <location>
        <begin position="24"/>
        <end position="47"/>
    </location>
</feature>
<evidence type="ECO:0000256" key="1">
    <source>
        <dbReference type="SAM" id="MobiDB-lite"/>
    </source>
</evidence>
<name>A0A6J4KP57_9ACTN</name>
<feature type="transmembrane region" description="Helical" evidence="2">
    <location>
        <begin position="200"/>
        <end position="218"/>
    </location>
</feature>
<reference evidence="3" key="1">
    <citation type="submission" date="2020-02" db="EMBL/GenBank/DDBJ databases">
        <authorList>
            <person name="Meier V. D."/>
        </authorList>
    </citation>
    <scope>NUCLEOTIDE SEQUENCE</scope>
    <source>
        <strain evidence="3">AVDCRST_MAG46</strain>
    </source>
</reference>
<dbReference type="InterPro" id="IPR018750">
    <property type="entry name" value="DUF2306_membrane"/>
</dbReference>
<keyword evidence="2" id="KW-0812">Transmembrane</keyword>
<keyword evidence="2" id="KW-0472">Membrane</keyword>
<feature type="transmembrane region" description="Helical" evidence="2">
    <location>
        <begin position="105"/>
        <end position="124"/>
    </location>
</feature>
<accession>A0A6J4KP57</accession>
<organism evidence="3">
    <name type="scientific">uncultured Nocardioidaceae bacterium</name>
    <dbReference type="NCBI Taxonomy" id="253824"/>
    <lineage>
        <taxon>Bacteria</taxon>
        <taxon>Bacillati</taxon>
        <taxon>Actinomycetota</taxon>
        <taxon>Actinomycetes</taxon>
        <taxon>Propionibacteriales</taxon>
        <taxon>Nocardioidaceae</taxon>
        <taxon>environmental samples</taxon>
    </lineage>
</organism>
<gene>
    <name evidence="3" type="ORF">AVDCRST_MAG46-125</name>
</gene>
<evidence type="ECO:0000256" key="2">
    <source>
        <dbReference type="SAM" id="Phobius"/>
    </source>
</evidence>
<feature type="region of interest" description="Disordered" evidence="1">
    <location>
        <begin position="1"/>
        <end position="20"/>
    </location>
</feature>
<protein>
    <recommendedName>
        <fullName evidence="4">DUF2306 domain-containing protein</fullName>
    </recommendedName>
</protein>
<dbReference type="EMBL" id="CADCUD010000008">
    <property type="protein sequence ID" value="CAA9310571.1"/>
    <property type="molecule type" value="Genomic_DNA"/>
</dbReference>
<dbReference type="Pfam" id="PF10067">
    <property type="entry name" value="DUF2306"/>
    <property type="match status" value="1"/>
</dbReference>